<feature type="region of interest" description="Disordered" evidence="1">
    <location>
        <begin position="1"/>
        <end position="35"/>
    </location>
</feature>
<reference evidence="2" key="1">
    <citation type="submission" date="2018-11" db="EMBL/GenBank/DDBJ databases">
        <authorList>
            <consortium name="Pathogen Informatics"/>
        </authorList>
    </citation>
    <scope>NUCLEOTIDE SEQUENCE</scope>
</reference>
<comment type="caution">
    <text evidence="2">The sequence shown here is derived from an EMBL/GenBank/DDBJ whole genome shotgun (WGS) entry which is preliminary data.</text>
</comment>
<gene>
    <name evidence="2" type="ORF">PXEA_LOCUS10521</name>
</gene>
<name>A0A448WPQ3_9PLAT</name>
<sequence>MAVSDLDTSRSAEMLETDTYSSSPDPHSTCYGASINTTSDAATSQRIRDRLSDSIQAESEWGIKACSSQTMYNRPASGQRALAGLGPSSGVLDCSKLDANIGK</sequence>
<accession>A0A448WPQ3</accession>
<dbReference type="Proteomes" id="UP000784294">
    <property type="component" value="Unassembled WGS sequence"/>
</dbReference>
<organism evidence="2 3">
    <name type="scientific">Protopolystoma xenopodis</name>
    <dbReference type="NCBI Taxonomy" id="117903"/>
    <lineage>
        <taxon>Eukaryota</taxon>
        <taxon>Metazoa</taxon>
        <taxon>Spiralia</taxon>
        <taxon>Lophotrochozoa</taxon>
        <taxon>Platyhelminthes</taxon>
        <taxon>Monogenea</taxon>
        <taxon>Polyopisthocotylea</taxon>
        <taxon>Polystomatidea</taxon>
        <taxon>Polystomatidae</taxon>
        <taxon>Protopolystoma</taxon>
    </lineage>
</organism>
<evidence type="ECO:0000256" key="1">
    <source>
        <dbReference type="SAM" id="MobiDB-lite"/>
    </source>
</evidence>
<evidence type="ECO:0000313" key="3">
    <source>
        <dbReference type="Proteomes" id="UP000784294"/>
    </source>
</evidence>
<proteinExistence type="predicted"/>
<dbReference type="EMBL" id="CAAALY010031003">
    <property type="protein sequence ID" value="VEL17081.1"/>
    <property type="molecule type" value="Genomic_DNA"/>
</dbReference>
<keyword evidence="3" id="KW-1185">Reference proteome</keyword>
<evidence type="ECO:0000313" key="2">
    <source>
        <dbReference type="EMBL" id="VEL17081.1"/>
    </source>
</evidence>
<protein>
    <submittedName>
        <fullName evidence="2">Uncharacterized protein</fullName>
    </submittedName>
</protein>
<dbReference type="AlphaFoldDB" id="A0A448WPQ3"/>